<dbReference type="Pfam" id="PF01063">
    <property type="entry name" value="Aminotran_4"/>
    <property type="match status" value="1"/>
</dbReference>
<dbReference type="PIRSF" id="PIRSF006468">
    <property type="entry name" value="BCAT1"/>
    <property type="match status" value="1"/>
</dbReference>
<dbReference type="Gene3D" id="3.30.470.10">
    <property type="match status" value="1"/>
</dbReference>
<evidence type="ECO:0000256" key="9">
    <source>
        <dbReference type="ARBA" id="ARBA00022679"/>
    </source>
</evidence>
<feature type="modified residue" description="N6-(pyridoxal phosphate)lysine" evidence="15">
    <location>
        <position position="222"/>
    </location>
</feature>
<evidence type="ECO:0000256" key="5">
    <source>
        <dbReference type="ARBA" id="ARBA00009320"/>
    </source>
</evidence>
<comment type="similarity">
    <text evidence="5">Belongs to the class-IV pyridoxal-phosphate-dependent aminotransferase family.</text>
</comment>
<dbReference type="InterPro" id="IPR001544">
    <property type="entry name" value="Aminotrans_IV"/>
</dbReference>
<dbReference type="EMBL" id="JAWNFV010000010">
    <property type="protein sequence ID" value="MDY5140805.1"/>
    <property type="molecule type" value="Genomic_DNA"/>
</dbReference>
<comment type="catalytic activity">
    <reaction evidence="13">
        <text>L-isoleucine + 2-oxoglutarate = (S)-3-methyl-2-oxopentanoate + L-glutamate</text>
        <dbReference type="Rhea" id="RHEA:24801"/>
        <dbReference type="ChEBI" id="CHEBI:16810"/>
        <dbReference type="ChEBI" id="CHEBI:29985"/>
        <dbReference type="ChEBI" id="CHEBI:35146"/>
        <dbReference type="ChEBI" id="CHEBI:58045"/>
        <dbReference type="EC" id="2.6.1.42"/>
    </reaction>
</comment>
<sequence length="380" mass="40655">MSVPMTPEEMEAAATTPAPADSLAGRFAVHPNEHPASEEEVSQVLAGPGFGRYFTDHMARATWTAEKGWHNHAIVPYGPLSLDPAGAVLHYGQEVFEGLKAYRHADGSLWLFRPTYNGARLNFSGHRLAIPELPVDDFVASLVDLVRQDRRWVPGAAGESLYPRPFIFASEAFLGGRAAAAYEYIVLASPAGAYFPNGFQPIKVWVEPDYHRAGPGGMGAAKTGGNYAASLLPKVPAGAAGYDEVLSLDAATATNLDELGGMNVFVVYADGSVATPKLTGNILPGNTRSCIMQLLRRAGVEVREDTLALRDVVSGIQDGSVAEMFACGTAAVVTAIGQLTGEDFSVELPTHTVAQRIYEELTGIQNGTREDPFGWMYRIA</sequence>
<evidence type="ECO:0000313" key="16">
    <source>
        <dbReference type="EMBL" id="MDY5140805.1"/>
    </source>
</evidence>
<dbReference type="PANTHER" id="PTHR11825">
    <property type="entry name" value="SUBGROUP IIII AMINOTRANSFERASE"/>
    <property type="match status" value="1"/>
</dbReference>
<evidence type="ECO:0000256" key="12">
    <source>
        <dbReference type="ARBA" id="ARBA00048212"/>
    </source>
</evidence>
<dbReference type="SUPFAM" id="SSF56752">
    <property type="entry name" value="D-aminoacid aminotransferase-like PLP-dependent enzymes"/>
    <property type="match status" value="1"/>
</dbReference>
<keyword evidence="10" id="KW-0663">Pyridoxal phosphate</keyword>
<keyword evidence="11" id="KW-0100">Branched-chain amino acid biosynthesis</keyword>
<evidence type="ECO:0000256" key="8">
    <source>
        <dbReference type="ARBA" id="ARBA00022605"/>
    </source>
</evidence>
<name>A0AAW9HCK1_9ACTO</name>
<comment type="pathway">
    <text evidence="2">Amino-acid biosynthesis; L-isoleucine biosynthesis; L-isoleucine from 2-oxobutanoate: step 4/4.</text>
</comment>
<gene>
    <name evidence="16" type="ORF">R6G74_05705</name>
</gene>
<keyword evidence="9 16" id="KW-0808">Transferase</keyword>
<dbReference type="InterPro" id="IPR043132">
    <property type="entry name" value="BCAT-like_C"/>
</dbReference>
<dbReference type="Proteomes" id="UP001288320">
    <property type="component" value="Unassembled WGS sequence"/>
</dbReference>
<evidence type="ECO:0000256" key="2">
    <source>
        <dbReference type="ARBA" id="ARBA00004824"/>
    </source>
</evidence>
<organism evidence="16 17">
    <name type="scientific">Actinotignum timonense</name>
    <dbReference type="NCBI Taxonomy" id="1870995"/>
    <lineage>
        <taxon>Bacteria</taxon>
        <taxon>Bacillati</taxon>
        <taxon>Actinomycetota</taxon>
        <taxon>Actinomycetes</taxon>
        <taxon>Actinomycetales</taxon>
        <taxon>Actinomycetaceae</taxon>
        <taxon>Actinotignum</taxon>
    </lineage>
</organism>
<keyword evidence="7 16" id="KW-0032">Aminotransferase</keyword>
<dbReference type="GO" id="GO:0009082">
    <property type="term" value="P:branched-chain amino acid biosynthetic process"/>
    <property type="evidence" value="ECO:0007669"/>
    <property type="project" value="UniProtKB-KW"/>
</dbReference>
<evidence type="ECO:0000256" key="4">
    <source>
        <dbReference type="ARBA" id="ARBA00005072"/>
    </source>
</evidence>
<evidence type="ECO:0000256" key="15">
    <source>
        <dbReference type="PIRSR" id="PIRSR006468-1"/>
    </source>
</evidence>
<dbReference type="Gene3D" id="3.20.10.10">
    <property type="entry name" value="D-amino Acid Aminotransferase, subunit A, domain 2"/>
    <property type="match status" value="1"/>
</dbReference>
<evidence type="ECO:0000256" key="3">
    <source>
        <dbReference type="ARBA" id="ARBA00004931"/>
    </source>
</evidence>
<dbReference type="AlphaFoldDB" id="A0AAW9HCK1"/>
<evidence type="ECO:0000256" key="14">
    <source>
        <dbReference type="ARBA" id="ARBA00049229"/>
    </source>
</evidence>
<comment type="cofactor">
    <cofactor evidence="1">
        <name>pyridoxal 5'-phosphate</name>
        <dbReference type="ChEBI" id="CHEBI:597326"/>
    </cofactor>
</comment>
<evidence type="ECO:0000313" key="17">
    <source>
        <dbReference type="Proteomes" id="UP001288320"/>
    </source>
</evidence>
<evidence type="ECO:0000256" key="1">
    <source>
        <dbReference type="ARBA" id="ARBA00001933"/>
    </source>
</evidence>
<comment type="catalytic activity">
    <reaction evidence="12">
        <text>L-valine + 2-oxoglutarate = 3-methyl-2-oxobutanoate + L-glutamate</text>
        <dbReference type="Rhea" id="RHEA:24813"/>
        <dbReference type="ChEBI" id="CHEBI:11851"/>
        <dbReference type="ChEBI" id="CHEBI:16810"/>
        <dbReference type="ChEBI" id="CHEBI:29985"/>
        <dbReference type="ChEBI" id="CHEBI:57762"/>
        <dbReference type="EC" id="2.6.1.42"/>
    </reaction>
</comment>
<evidence type="ECO:0000256" key="13">
    <source>
        <dbReference type="ARBA" id="ARBA00048798"/>
    </source>
</evidence>
<dbReference type="RefSeq" id="WP_320753096.1">
    <property type="nucleotide sequence ID" value="NZ_JAWNFV010000010.1"/>
</dbReference>
<comment type="catalytic activity">
    <reaction evidence="14">
        <text>L-leucine + 2-oxoglutarate = 4-methyl-2-oxopentanoate + L-glutamate</text>
        <dbReference type="Rhea" id="RHEA:18321"/>
        <dbReference type="ChEBI" id="CHEBI:16810"/>
        <dbReference type="ChEBI" id="CHEBI:17865"/>
        <dbReference type="ChEBI" id="CHEBI:29985"/>
        <dbReference type="ChEBI" id="CHEBI:57427"/>
        <dbReference type="EC" id="2.6.1.42"/>
    </reaction>
</comment>
<dbReference type="CDD" id="cd01557">
    <property type="entry name" value="BCAT_beta_family"/>
    <property type="match status" value="1"/>
</dbReference>
<dbReference type="InterPro" id="IPR033939">
    <property type="entry name" value="BCAT_family"/>
</dbReference>
<evidence type="ECO:0000256" key="7">
    <source>
        <dbReference type="ARBA" id="ARBA00022576"/>
    </source>
</evidence>
<keyword evidence="8" id="KW-0028">Amino-acid biosynthesis</keyword>
<dbReference type="InterPro" id="IPR005786">
    <property type="entry name" value="B_amino_transII"/>
</dbReference>
<comment type="caution">
    <text evidence="16">The sequence shown here is derived from an EMBL/GenBank/DDBJ whole genome shotgun (WGS) entry which is preliminary data.</text>
</comment>
<dbReference type="NCBIfam" id="NF009897">
    <property type="entry name" value="PRK13357.1"/>
    <property type="match status" value="1"/>
</dbReference>
<dbReference type="GO" id="GO:0004084">
    <property type="term" value="F:branched-chain-amino-acid transaminase activity"/>
    <property type="evidence" value="ECO:0007669"/>
    <property type="project" value="UniProtKB-EC"/>
</dbReference>
<dbReference type="GO" id="GO:0008652">
    <property type="term" value="P:amino acid biosynthetic process"/>
    <property type="evidence" value="ECO:0007669"/>
    <property type="project" value="UniProtKB-KW"/>
</dbReference>
<comment type="pathway">
    <text evidence="3">Amino-acid biosynthesis; L-valine biosynthesis; L-valine from pyruvate: step 4/4.</text>
</comment>
<comment type="pathway">
    <text evidence="4">Amino-acid biosynthesis; L-leucine biosynthesis; L-leucine from 3-methyl-2-oxobutanoate: step 4/4.</text>
</comment>
<reference evidence="16" key="1">
    <citation type="submission" date="2023-10" db="EMBL/GenBank/DDBJ databases">
        <title>Whole Genome based description of the genera Actinobaculum and Actinotignum reveals a complex phylogenetic relationship within the species included in the genus Actinotignum.</title>
        <authorList>
            <person name="Jensen C.S."/>
            <person name="Dargis R."/>
            <person name="Kemp M."/>
            <person name="Christensen J.J."/>
        </authorList>
    </citation>
    <scope>NUCLEOTIDE SEQUENCE</scope>
    <source>
        <strain evidence="16">SLA_B245</strain>
    </source>
</reference>
<evidence type="ECO:0000256" key="10">
    <source>
        <dbReference type="ARBA" id="ARBA00022898"/>
    </source>
</evidence>
<dbReference type="PANTHER" id="PTHR11825:SF44">
    <property type="entry name" value="BRANCHED-CHAIN-AMINO-ACID AMINOTRANSFERASE"/>
    <property type="match status" value="1"/>
</dbReference>
<evidence type="ECO:0000256" key="6">
    <source>
        <dbReference type="ARBA" id="ARBA00013053"/>
    </source>
</evidence>
<dbReference type="InterPro" id="IPR043131">
    <property type="entry name" value="BCAT-like_N"/>
</dbReference>
<protein>
    <recommendedName>
        <fullName evidence="6">branched-chain-amino-acid transaminase</fullName>
        <ecNumber evidence="6">2.6.1.42</ecNumber>
    </recommendedName>
</protein>
<dbReference type="NCBIfam" id="TIGR01123">
    <property type="entry name" value="ilvE_II"/>
    <property type="match status" value="1"/>
</dbReference>
<dbReference type="EC" id="2.6.1.42" evidence="6"/>
<accession>A0AAW9HCK1</accession>
<proteinExistence type="inferred from homology"/>
<dbReference type="InterPro" id="IPR036038">
    <property type="entry name" value="Aminotransferase-like"/>
</dbReference>
<evidence type="ECO:0000256" key="11">
    <source>
        <dbReference type="ARBA" id="ARBA00023304"/>
    </source>
</evidence>